<evidence type="ECO:0000313" key="4">
    <source>
        <dbReference type="EMBL" id="VZO39757.1"/>
    </source>
</evidence>
<dbReference type="Proteomes" id="UP000419743">
    <property type="component" value="Unassembled WGS sequence"/>
</dbReference>
<protein>
    <recommendedName>
        <fullName evidence="3">DinB-like domain-containing protein</fullName>
    </recommendedName>
</protein>
<keyword evidence="2" id="KW-0472">Membrane</keyword>
<dbReference type="InterPro" id="IPR034660">
    <property type="entry name" value="DinB/YfiT-like"/>
</dbReference>
<accession>A0A7M4DQL3</accession>
<gene>
    <name evidence="4" type="ORF">HALOF300_04454</name>
</gene>
<evidence type="ECO:0000256" key="1">
    <source>
        <dbReference type="SAM" id="MobiDB-lite"/>
    </source>
</evidence>
<dbReference type="AlphaFoldDB" id="A0A7M4DQL3"/>
<feature type="region of interest" description="Disordered" evidence="1">
    <location>
        <begin position="218"/>
        <end position="266"/>
    </location>
</feature>
<proteinExistence type="predicted"/>
<name>A0A7M4DQL3_9MICO</name>
<feature type="transmembrane region" description="Helical" evidence="2">
    <location>
        <begin position="280"/>
        <end position="300"/>
    </location>
</feature>
<comment type="caution">
    <text evidence="4">The sequence shown here is derived from an EMBL/GenBank/DDBJ whole genome shotgun (WGS) entry which is preliminary data.</text>
</comment>
<dbReference type="EMBL" id="CACRYJ010000062">
    <property type="protein sequence ID" value="VZO39757.1"/>
    <property type="molecule type" value="Genomic_DNA"/>
</dbReference>
<keyword evidence="2" id="KW-1133">Transmembrane helix</keyword>
<feature type="domain" description="DinB-like" evidence="3">
    <location>
        <begin position="65"/>
        <end position="179"/>
    </location>
</feature>
<sequence>MGRASTVVSVSENGITGDDKDWTWVLDRRCPECGLDAGAITLADVPGAIRAQIPLWPEVLHRPDVRERPDPGTWSTLEYAAHVRDVFEVFAGRLDLMLTEDDPLFPNWDQDATAVAGRYGELEPHDVSLELQRRGASLASDFDAVTPEQATRSGLRSNGSVFTVLTLAQYLIHDLVHHAWDVTQGRAGHEGGDAGAGVGARAAGPSAQSVAGLAAVSATENDAADGGPRVVEDGSVGEGSAGAGPETGEEAVAAPDAASTPSETARELPPIQRFAHEHRLAVGLTLGVIALALSVLFAVATPDSDAAGFSGFVTRWASSLCWLLVSGVAVSWALRAKRTTTNGLAWLGIACYACYLFFRAG</sequence>
<reference evidence="4 5" key="1">
    <citation type="submission" date="2019-11" db="EMBL/GenBank/DDBJ databases">
        <authorList>
            <person name="Criscuolo A."/>
        </authorList>
    </citation>
    <scope>NUCLEOTIDE SEQUENCE [LARGE SCALE GENOMIC DNA]</scope>
    <source>
        <strain evidence="4">CIP111667</strain>
    </source>
</reference>
<organism evidence="4 5">
    <name type="scientific">Occultella aeris</name>
    <dbReference type="NCBI Taxonomy" id="2761496"/>
    <lineage>
        <taxon>Bacteria</taxon>
        <taxon>Bacillati</taxon>
        <taxon>Actinomycetota</taxon>
        <taxon>Actinomycetes</taxon>
        <taxon>Micrococcales</taxon>
        <taxon>Ruaniaceae</taxon>
        <taxon>Occultella</taxon>
    </lineage>
</organism>
<dbReference type="SUPFAM" id="SSF109854">
    <property type="entry name" value="DinB/YfiT-like putative metalloenzymes"/>
    <property type="match status" value="1"/>
</dbReference>
<evidence type="ECO:0000313" key="5">
    <source>
        <dbReference type="Proteomes" id="UP000419743"/>
    </source>
</evidence>
<keyword evidence="2" id="KW-0812">Transmembrane</keyword>
<dbReference type="Pfam" id="PF12867">
    <property type="entry name" value="DinB_2"/>
    <property type="match status" value="1"/>
</dbReference>
<evidence type="ECO:0000256" key="2">
    <source>
        <dbReference type="SAM" id="Phobius"/>
    </source>
</evidence>
<dbReference type="Gene3D" id="1.20.120.450">
    <property type="entry name" value="dinb family like domain"/>
    <property type="match status" value="1"/>
</dbReference>
<keyword evidence="5" id="KW-1185">Reference proteome</keyword>
<feature type="transmembrane region" description="Helical" evidence="2">
    <location>
        <begin position="312"/>
        <end position="334"/>
    </location>
</feature>
<dbReference type="InterPro" id="IPR024775">
    <property type="entry name" value="DinB-like"/>
</dbReference>
<evidence type="ECO:0000259" key="3">
    <source>
        <dbReference type="Pfam" id="PF12867"/>
    </source>
</evidence>
<feature type="transmembrane region" description="Helical" evidence="2">
    <location>
        <begin position="341"/>
        <end position="358"/>
    </location>
</feature>